<keyword evidence="4" id="KW-1185">Reference proteome</keyword>
<protein>
    <submittedName>
        <fullName evidence="5">Uncharacterized protein LOC115217114 isoform X2</fullName>
    </submittedName>
</protein>
<feature type="compositionally biased region" description="Basic and acidic residues" evidence="1">
    <location>
        <begin position="308"/>
        <end position="324"/>
    </location>
</feature>
<organism evidence="4 5">
    <name type="scientific">Octopus sinensis</name>
    <name type="common">East Asian common octopus</name>
    <dbReference type="NCBI Taxonomy" id="2607531"/>
    <lineage>
        <taxon>Eukaryota</taxon>
        <taxon>Metazoa</taxon>
        <taxon>Spiralia</taxon>
        <taxon>Lophotrochozoa</taxon>
        <taxon>Mollusca</taxon>
        <taxon>Cephalopoda</taxon>
        <taxon>Coleoidea</taxon>
        <taxon>Octopodiformes</taxon>
        <taxon>Octopoda</taxon>
        <taxon>Incirrata</taxon>
        <taxon>Octopodidae</taxon>
        <taxon>Octopus</taxon>
    </lineage>
</organism>
<feature type="domain" description="SCP" evidence="3">
    <location>
        <begin position="54"/>
        <end position="192"/>
    </location>
</feature>
<feature type="compositionally biased region" description="Basic and acidic residues" evidence="1">
    <location>
        <begin position="291"/>
        <end position="301"/>
    </location>
</feature>
<name>A0A6P7SWD4_9MOLL</name>
<dbReference type="InterPro" id="IPR001283">
    <property type="entry name" value="CRISP-related"/>
</dbReference>
<reference evidence="5" key="1">
    <citation type="submission" date="2025-08" db="UniProtKB">
        <authorList>
            <consortium name="RefSeq"/>
        </authorList>
    </citation>
    <scope>IDENTIFICATION</scope>
</reference>
<evidence type="ECO:0000259" key="3">
    <source>
        <dbReference type="SMART" id="SM00198"/>
    </source>
</evidence>
<evidence type="ECO:0000313" key="4">
    <source>
        <dbReference type="Proteomes" id="UP000515154"/>
    </source>
</evidence>
<sequence>MLGKKVHQLLLMMALFGLFAKSLQDCPKMYGGIEGHSACVAKSSNTITSGVSESDKENILKLHNNYRKNVDPPACNMIKLYWDNDLAYVAQKWADNCEFDHDKGNKRRVPGKFSVGQNLAQGHTDWEAAIKGWYSEVKDFQYGVNTQNTVAVGHYTQIVWASSTRIGCGYAKCSNIRTFYVCNYGPAGNLIGKIGEPYTKCDTKATIKDCKSSVCYNGGVLDTKTCECTCLEKENIKGPKCTLNCSLAKDTGPMCTNSPDSDCEEYANIPDECPWKCGICPYADYRLRPERPAAETPKKNDAGNVAQSDEKKEKSESLAPKENETSAALTFRADTTLSIETTLRATTDSLVKTSLKAELEESALGYSLNNCPRKYHGIANHTACISKSPHAYKSGLTDEDRKIILDLHNQFRKDVNPAACDMLKLSWDEDLEYVAQKWADNCYFEHEPAFRRIIPGKFDVGQNLGLRHSDWTHVIGSWNAENRSFTYNGTNDFRKTGHYTQVVWASTATVGCGYTACTNIGKLYVCNYGPGGNSAYSLNRPYKSCDGPTQLIDCKGKVCLNGGSRIGDSCNCKCYHNQIYHGPQCEMDCSRGKEHYQCGKYYKKEYCAKYSNVPVICPKTCNLCPNLSSSMKPSSLKDTIIITTTTIVPNTTTTTSAFTQKYCPQHLQGRQNPTECYNKYEEVHSFDSLLTFVKSPLKAELEESALGYSLNNCPRKYHGIANHTACISKSPHAYKSGLTDEDRKIILDLHNLFRKDVNPAACDMLKLSWDEDLEYVAQKWADNCYFEHEPAFWRIIPGKFDVGQNLGLRHSNWSHVIGSWNAENRSFTYNGTNDFRKTGHYGQIVWASSATVGCGYTACTNIGRLYVCNYGPGGNSAYSLNRPYKSCDGPTQLIDCKGKVCLNDGSRIDNGCNCKCGSSKYFSQPDCSMNCSLGKDNGYCGSFYKPEWCTKYANVPNLCPKMCGICPYANYGSDWTTDSTKPVTTFATSTKHTTTVATTATTTILATTIPTTTAATTVTTMASTATVMLSTQKYCPRLFQGIKGHTACSSKCSRVISSGISEKDRETILQEHNQYRANVTPAACSMMKMYWDKDLELVAQARAESCNCSHDKPYFRQIPGKFHTGQNLARQVDSWAAAIHSWYDERKSFTYGVTNDFSKVGRYTEMVQAKTIRIGCGFAKCSSMDFYVCHYGLEASSVTNISHPYEVCSETTSLTDCQGDVCLNGGTMDPETCQCHCTNNTFTSEPLCGMNCSLGYDPADCSMKYTVNDCSLHPHVTMKCPWLCGICPYAEYVTTNNTRVTELTTVYTTMPFPEINTASVTIRALKQMFIVSAAVSCYFLIPSSI</sequence>
<dbReference type="Pfam" id="PF00188">
    <property type="entry name" value="CAP"/>
    <property type="match status" value="4"/>
</dbReference>
<dbReference type="SMART" id="SM00198">
    <property type="entry name" value="SCP"/>
    <property type="match status" value="4"/>
</dbReference>
<feature type="region of interest" description="Disordered" evidence="1">
    <location>
        <begin position="291"/>
        <end position="326"/>
    </location>
</feature>
<accession>A0A6P7SWD4</accession>
<proteinExistence type="predicted"/>
<dbReference type="Gene3D" id="3.40.33.10">
    <property type="entry name" value="CAP"/>
    <property type="match status" value="4"/>
</dbReference>
<feature type="domain" description="SCP" evidence="3">
    <location>
        <begin position="399"/>
        <end position="536"/>
    </location>
</feature>
<dbReference type="PROSITE" id="PS01010">
    <property type="entry name" value="CRISP_2"/>
    <property type="match status" value="1"/>
</dbReference>
<feature type="signal peptide" evidence="2">
    <location>
        <begin position="1"/>
        <end position="24"/>
    </location>
</feature>
<evidence type="ECO:0000256" key="1">
    <source>
        <dbReference type="SAM" id="MobiDB-lite"/>
    </source>
</evidence>
<feature type="domain" description="SCP" evidence="3">
    <location>
        <begin position="1063"/>
        <end position="1192"/>
    </location>
</feature>
<feature type="domain" description="SCP" evidence="3">
    <location>
        <begin position="741"/>
        <end position="878"/>
    </location>
</feature>
<keyword evidence="2" id="KW-0732">Signal</keyword>
<feature type="chain" id="PRO_5028915763" evidence="2">
    <location>
        <begin position="25"/>
        <end position="1345"/>
    </location>
</feature>
<dbReference type="RefSeq" id="XP_029642573.2">
    <property type="nucleotide sequence ID" value="XM_029786713.2"/>
</dbReference>
<dbReference type="KEGG" id="osn:115217114"/>
<dbReference type="PROSITE" id="PS01009">
    <property type="entry name" value="CRISP_1"/>
    <property type="match status" value="2"/>
</dbReference>
<evidence type="ECO:0000313" key="5">
    <source>
        <dbReference type="RefSeq" id="XP_029642573.2"/>
    </source>
</evidence>
<dbReference type="PRINTS" id="PR00837">
    <property type="entry name" value="V5TPXLIKE"/>
</dbReference>
<evidence type="ECO:0000256" key="2">
    <source>
        <dbReference type="SAM" id="SignalP"/>
    </source>
</evidence>
<dbReference type="InterPro" id="IPR035940">
    <property type="entry name" value="CAP_sf"/>
</dbReference>
<dbReference type="Proteomes" id="UP000515154">
    <property type="component" value="Linkage group LG11"/>
</dbReference>
<dbReference type="PANTHER" id="PTHR10334">
    <property type="entry name" value="CYSTEINE-RICH SECRETORY PROTEIN-RELATED"/>
    <property type="match status" value="1"/>
</dbReference>
<dbReference type="InterPro" id="IPR018244">
    <property type="entry name" value="Allrgn_V5/Tpx1_CS"/>
</dbReference>
<dbReference type="SUPFAM" id="SSF55797">
    <property type="entry name" value="PR-1-like"/>
    <property type="match status" value="4"/>
</dbReference>
<dbReference type="InterPro" id="IPR014044">
    <property type="entry name" value="CAP_dom"/>
</dbReference>
<dbReference type="GO" id="GO:0005576">
    <property type="term" value="C:extracellular region"/>
    <property type="evidence" value="ECO:0007669"/>
    <property type="project" value="InterPro"/>
</dbReference>
<gene>
    <name evidence="5" type="primary">LOC115217114</name>
</gene>